<protein>
    <recommendedName>
        <fullName evidence="4">Histidine phosphatase family protein</fullName>
    </recommendedName>
</protein>
<comment type="caution">
    <text evidence="2">The sequence shown here is derived from an EMBL/GenBank/DDBJ whole genome shotgun (WGS) entry which is preliminary data.</text>
</comment>
<proteinExistence type="predicted"/>
<feature type="compositionally biased region" description="Basic residues" evidence="1">
    <location>
        <begin position="172"/>
        <end position="182"/>
    </location>
</feature>
<dbReference type="Gene3D" id="3.40.50.1240">
    <property type="entry name" value="Phosphoglycerate mutase-like"/>
    <property type="match status" value="1"/>
</dbReference>
<gene>
    <name evidence="2" type="ORF">C8263_02560</name>
</gene>
<dbReference type="InterPro" id="IPR013078">
    <property type="entry name" value="His_Pase_superF_clade-1"/>
</dbReference>
<feature type="region of interest" description="Disordered" evidence="1">
    <location>
        <begin position="142"/>
        <end position="225"/>
    </location>
</feature>
<dbReference type="Proteomes" id="UP000240317">
    <property type="component" value="Unassembled WGS sequence"/>
</dbReference>
<keyword evidence="3" id="KW-1185">Reference proteome</keyword>
<evidence type="ECO:0000313" key="2">
    <source>
        <dbReference type="EMBL" id="PTA69425.1"/>
    </source>
</evidence>
<name>A0A2T3WBZ2_9DEIO</name>
<feature type="compositionally biased region" description="Low complexity" evidence="1">
    <location>
        <begin position="205"/>
        <end position="225"/>
    </location>
</feature>
<accession>A0A2T3WBZ2</accession>
<dbReference type="Pfam" id="PF00300">
    <property type="entry name" value="His_Phos_1"/>
    <property type="match status" value="1"/>
</dbReference>
<organism evidence="2 3">
    <name type="scientific">Deinococcus arcticus</name>
    <dbReference type="NCBI Taxonomy" id="2136176"/>
    <lineage>
        <taxon>Bacteria</taxon>
        <taxon>Thermotogati</taxon>
        <taxon>Deinococcota</taxon>
        <taxon>Deinococci</taxon>
        <taxon>Deinococcales</taxon>
        <taxon>Deinococcaceae</taxon>
        <taxon>Deinococcus</taxon>
    </lineage>
</organism>
<evidence type="ECO:0000256" key="1">
    <source>
        <dbReference type="SAM" id="MobiDB-lite"/>
    </source>
</evidence>
<evidence type="ECO:0008006" key="4">
    <source>
        <dbReference type="Google" id="ProtNLM"/>
    </source>
</evidence>
<dbReference type="EMBL" id="PYSV01000002">
    <property type="protein sequence ID" value="PTA69425.1"/>
    <property type="molecule type" value="Genomic_DNA"/>
</dbReference>
<evidence type="ECO:0000313" key="3">
    <source>
        <dbReference type="Proteomes" id="UP000240317"/>
    </source>
</evidence>
<dbReference type="SUPFAM" id="SSF53254">
    <property type="entry name" value="Phosphoglycerate mutase-like"/>
    <property type="match status" value="1"/>
</dbReference>
<dbReference type="AlphaFoldDB" id="A0A2T3WBZ2"/>
<sequence length="225" mass="23676">MPPGTLLLVRHAKAAGQAPAAPLTPAGQAAAQQLAGRLMALGVTRIVSSPWERAVDTAQPLADGLGLPVHTDPRLTERVLTGHPVSWWRGALRLRRIAVHFRNIREKEGCFSNSRQSVSVPAPSGRNNAVTCDSIVRKSYELPSPDPALSGRRVWSSGTGPDSGRPTGCPRPGRRERGRHPRQSPDPGAEPAFCGLGSPAQPGCLALGARHPAPAPGPRAATLRA</sequence>
<dbReference type="InterPro" id="IPR029033">
    <property type="entry name" value="His_PPase_superfam"/>
</dbReference>
<reference evidence="2 3" key="1">
    <citation type="submission" date="2018-03" db="EMBL/GenBank/DDBJ databases">
        <title>Draft genome of Deinococcus sp. OD32.</title>
        <authorList>
            <person name="Wang X.-P."/>
            <person name="Du Z.-J."/>
        </authorList>
    </citation>
    <scope>NUCLEOTIDE SEQUENCE [LARGE SCALE GENOMIC DNA]</scope>
    <source>
        <strain evidence="2 3">OD32</strain>
    </source>
</reference>